<evidence type="ECO:0000313" key="2">
    <source>
        <dbReference type="Proteomes" id="UP001055811"/>
    </source>
</evidence>
<keyword evidence="2" id="KW-1185">Reference proteome</keyword>
<sequence length="94" mass="10137">METVEPLLLLSAVVEGDCRLGTMLVEAAVGVSGTLFHLLSLSFSPIEPILILILGCTVDFSTTISQYVKSTAFPASRPRVFVGLLTEKQTPSRR</sequence>
<proteinExistence type="predicted"/>
<reference evidence="2" key="1">
    <citation type="journal article" date="2022" name="Mol. Ecol. Resour.">
        <title>The genomes of chicory, endive, great burdock and yacon provide insights into Asteraceae palaeo-polyploidization history and plant inulin production.</title>
        <authorList>
            <person name="Fan W."/>
            <person name="Wang S."/>
            <person name="Wang H."/>
            <person name="Wang A."/>
            <person name="Jiang F."/>
            <person name="Liu H."/>
            <person name="Zhao H."/>
            <person name="Xu D."/>
            <person name="Zhang Y."/>
        </authorList>
    </citation>
    <scope>NUCLEOTIDE SEQUENCE [LARGE SCALE GENOMIC DNA]</scope>
    <source>
        <strain evidence="2">cv. Punajuju</strain>
    </source>
</reference>
<comment type="caution">
    <text evidence="1">The sequence shown here is derived from an EMBL/GenBank/DDBJ whole genome shotgun (WGS) entry which is preliminary data.</text>
</comment>
<reference evidence="1 2" key="2">
    <citation type="journal article" date="2022" name="Mol. Ecol. Resour.">
        <title>The genomes of chicory, endive, great burdock and yacon provide insights into Asteraceae paleo-polyploidization history and plant inulin production.</title>
        <authorList>
            <person name="Fan W."/>
            <person name="Wang S."/>
            <person name="Wang H."/>
            <person name="Wang A."/>
            <person name="Jiang F."/>
            <person name="Liu H."/>
            <person name="Zhao H."/>
            <person name="Xu D."/>
            <person name="Zhang Y."/>
        </authorList>
    </citation>
    <scope>NUCLEOTIDE SEQUENCE [LARGE SCALE GENOMIC DNA]</scope>
    <source>
        <strain evidence="2">cv. Punajuju</strain>
        <tissue evidence="1">Leaves</tissue>
    </source>
</reference>
<organism evidence="1 2">
    <name type="scientific">Cichorium intybus</name>
    <name type="common">Chicory</name>
    <dbReference type="NCBI Taxonomy" id="13427"/>
    <lineage>
        <taxon>Eukaryota</taxon>
        <taxon>Viridiplantae</taxon>
        <taxon>Streptophyta</taxon>
        <taxon>Embryophyta</taxon>
        <taxon>Tracheophyta</taxon>
        <taxon>Spermatophyta</taxon>
        <taxon>Magnoliopsida</taxon>
        <taxon>eudicotyledons</taxon>
        <taxon>Gunneridae</taxon>
        <taxon>Pentapetalae</taxon>
        <taxon>asterids</taxon>
        <taxon>campanulids</taxon>
        <taxon>Asterales</taxon>
        <taxon>Asteraceae</taxon>
        <taxon>Cichorioideae</taxon>
        <taxon>Cichorieae</taxon>
        <taxon>Cichoriinae</taxon>
        <taxon>Cichorium</taxon>
    </lineage>
</organism>
<name>A0ACB9FAW2_CICIN</name>
<dbReference type="EMBL" id="CM042011">
    <property type="protein sequence ID" value="KAI3768028.1"/>
    <property type="molecule type" value="Genomic_DNA"/>
</dbReference>
<protein>
    <submittedName>
        <fullName evidence="1">Uncharacterized protein</fullName>
    </submittedName>
</protein>
<gene>
    <name evidence="1" type="ORF">L2E82_18459</name>
</gene>
<dbReference type="Proteomes" id="UP001055811">
    <property type="component" value="Linkage Group LG03"/>
</dbReference>
<accession>A0ACB9FAW2</accession>
<evidence type="ECO:0000313" key="1">
    <source>
        <dbReference type="EMBL" id="KAI3768028.1"/>
    </source>
</evidence>